<evidence type="ECO:0000256" key="1">
    <source>
        <dbReference type="ARBA" id="ARBA00004127"/>
    </source>
</evidence>
<evidence type="ECO:0000256" key="10">
    <source>
        <dbReference type="ARBA" id="ARBA00031107"/>
    </source>
</evidence>
<dbReference type="InterPro" id="IPR013083">
    <property type="entry name" value="Znf_RING/FYVE/PHD"/>
</dbReference>
<dbReference type="GeneID" id="111019617"/>
<keyword evidence="8 12" id="KW-0472">Membrane</keyword>
<dbReference type="PANTHER" id="PTHR22894">
    <property type="entry name" value="RING-TYPE DOMAIN-CONTAINING PROTEIN"/>
    <property type="match status" value="1"/>
</dbReference>
<dbReference type="InterPro" id="IPR001841">
    <property type="entry name" value="Znf_RING"/>
</dbReference>
<gene>
    <name evidence="15" type="primary">LOC111019617</name>
</gene>
<reference evidence="15" key="1">
    <citation type="submission" date="2025-08" db="UniProtKB">
        <authorList>
            <consortium name="RefSeq"/>
        </authorList>
    </citation>
    <scope>IDENTIFICATION</scope>
    <source>
        <strain evidence="15">OHB3-1</strain>
    </source>
</reference>
<evidence type="ECO:0000259" key="13">
    <source>
        <dbReference type="PROSITE" id="PS50089"/>
    </source>
</evidence>
<evidence type="ECO:0000313" key="15">
    <source>
        <dbReference type="RefSeq" id="XP_022151701.1"/>
    </source>
</evidence>
<dbReference type="RefSeq" id="XP_022151701.1">
    <property type="nucleotide sequence ID" value="XM_022296009.1"/>
</dbReference>
<keyword evidence="6" id="KW-0862">Zinc</keyword>
<evidence type="ECO:0000313" key="14">
    <source>
        <dbReference type="Proteomes" id="UP000504603"/>
    </source>
</evidence>
<evidence type="ECO:0000256" key="4">
    <source>
        <dbReference type="ARBA" id="ARBA00022723"/>
    </source>
</evidence>
<dbReference type="SUPFAM" id="SSF57850">
    <property type="entry name" value="RING/U-box"/>
    <property type="match status" value="1"/>
</dbReference>
<evidence type="ECO:0000256" key="5">
    <source>
        <dbReference type="ARBA" id="ARBA00022771"/>
    </source>
</evidence>
<dbReference type="Pfam" id="PF06803">
    <property type="entry name" value="DUF1232"/>
    <property type="match status" value="1"/>
</dbReference>
<dbReference type="PANTHER" id="PTHR22894:SF5">
    <property type="entry name" value="RING-TYPE DOMAIN-CONTAINING PROTEIN"/>
    <property type="match status" value="1"/>
</dbReference>
<evidence type="ECO:0000256" key="2">
    <source>
        <dbReference type="ARBA" id="ARBA00014068"/>
    </source>
</evidence>
<dbReference type="PROSITE" id="PS50089">
    <property type="entry name" value="ZF_RING_2"/>
    <property type="match status" value="1"/>
</dbReference>
<keyword evidence="5 11" id="KW-0863">Zinc-finger</keyword>
<evidence type="ECO:0000256" key="9">
    <source>
        <dbReference type="ARBA" id="ARBA00030110"/>
    </source>
</evidence>
<feature type="transmembrane region" description="Helical" evidence="12">
    <location>
        <begin position="122"/>
        <end position="140"/>
    </location>
</feature>
<name>A0A6J1DFH0_MOMCH</name>
<keyword evidence="7 12" id="KW-1133">Transmembrane helix</keyword>
<dbReference type="InterPro" id="IPR038896">
    <property type="entry name" value="RNF170"/>
</dbReference>
<dbReference type="SMART" id="SM00184">
    <property type="entry name" value="RING"/>
    <property type="match status" value="1"/>
</dbReference>
<sequence>MDGPPAGDFCSICHGSFNIPCQANCSHWFCGSCIMLVWDHGSSLQPCKCPLCRRQITLLVPSEASARQQSNPEVARILNNIRTYNHHFGDNSAGLIQRMQDLPFLLRRLLRELLDPQRSLPLVIRARVYIAMVLSVVYTLSPIDIIPEAMLGVFGLMDDIFILLICFLYIAAMYRSVLYYRHGGS</sequence>
<dbReference type="Gene3D" id="3.30.40.10">
    <property type="entry name" value="Zinc/RING finger domain, C3HC4 (zinc finger)"/>
    <property type="match status" value="1"/>
</dbReference>
<dbReference type="KEGG" id="mcha:111019617"/>
<dbReference type="GO" id="GO:0061630">
    <property type="term" value="F:ubiquitin protein ligase activity"/>
    <property type="evidence" value="ECO:0007669"/>
    <property type="project" value="InterPro"/>
</dbReference>
<dbReference type="GO" id="GO:0012505">
    <property type="term" value="C:endomembrane system"/>
    <property type="evidence" value="ECO:0007669"/>
    <property type="project" value="UniProtKB-SubCell"/>
</dbReference>
<dbReference type="InterPro" id="IPR017907">
    <property type="entry name" value="Znf_RING_CS"/>
</dbReference>
<organism evidence="14 15">
    <name type="scientific">Momordica charantia</name>
    <name type="common">Bitter gourd</name>
    <name type="synonym">Balsam pear</name>
    <dbReference type="NCBI Taxonomy" id="3673"/>
    <lineage>
        <taxon>Eukaryota</taxon>
        <taxon>Viridiplantae</taxon>
        <taxon>Streptophyta</taxon>
        <taxon>Embryophyta</taxon>
        <taxon>Tracheophyta</taxon>
        <taxon>Spermatophyta</taxon>
        <taxon>Magnoliopsida</taxon>
        <taxon>eudicotyledons</taxon>
        <taxon>Gunneridae</taxon>
        <taxon>Pentapetalae</taxon>
        <taxon>rosids</taxon>
        <taxon>fabids</taxon>
        <taxon>Cucurbitales</taxon>
        <taxon>Cucurbitaceae</taxon>
        <taxon>Momordiceae</taxon>
        <taxon>Momordica</taxon>
    </lineage>
</organism>
<dbReference type="AlphaFoldDB" id="A0A6J1DFH0"/>
<comment type="subcellular location">
    <subcellularLocation>
        <location evidence="1">Endomembrane system</location>
        <topology evidence="1">Multi-pass membrane protein</topology>
    </subcellularLocation>
</comment>
<dbReference type="InterPro" id="IPR010652">
    <property type="entry name" value="DUF1232"/>
</dbReference>
<dbReference type="OrthoDB" id="9049620at2759"/>
<keyword evidence="4" id="KW-0479">Metal-binding</keyword>
<accession>A0A6J1DFH0</accession>
<evidence type="ECO:0000256" key="6">
    <source>
        <dbReference type="ARBA" id="ARBA00022833"/>
    </source>
</evidence>
<protein>
    <recommendedName>
        <fullName evidence="2">E3 ubiquitin-protein ligase RNF170</fullName>
    </recommendedName>
    <alternativeName>
        <fullName evidence="10">RING finger protein 170</fullName>
    </alternativeName>
    <alternativeName>
        <fullName evidence="9">RING-type E3 ubiquitin transferase RNF170</fullName>
    </alternativeName>
</protein>
<evidence type="ECO:0000256" key="12">
    <source>
        <dbReference type="SAM" id="Phobius"/>
    </source>
</evidence>
<dbReference type="CDD" id="cd16539">
    <property type="entry name" value="RING-HC_RNF113A_B"/>
    <property type="match status" value="1"/>
</dbReference>
<feature type="domain" description="RING-type" evidence="13">
    <location>
        <begin position="10"/>
        <end position="53"/>
    </location>
</feature>
<evidence type="ECO:0000256" key="7">
    <source>
        <dbReference type="ARBA" id="ARBA00022989"/>
    </source>
</evidence>
<evidence type="ECO:0000256" key="3">
    <source>
        <dbReference type="ARBA" id="ARBA00022692"/>
    </source>
</evidence>
<evidence type="ECO:0000256" key="11">
    <source>
        <dbReference type="PROSITE-ProRule" id="PRU00175"/>
    </source>
</evidence>
<keyword evidence="3 12" id="KW-0812">Transmembrane</keyword>
<feature type="transmembrane region" description="Helical" evidence="12">
    <location>
        <begin position="160"/>
        <end position="180"/>
    </location>
</feature>
<dbReference type="PROSITE" id="PS00518">
    <property type="entry name" value="ZF_RING_1"/>
    <property type="match status" value="1"/>
</dbReference>
<proteinExistence type="predicted"/>
<evidence type="ECO:0000256" key="8">
    <source>
        <dbReference type="ARBA" id="ARBA00023136"/>
    </source>
</evidence>
<dbReference type="Proteomes" id="UP000504603">
    <property type="component" value="Unplaced"/>
</dbReference>
<keyword evidence="14" id="KW-1185">Reference proteome</keyword>
<dbReference type="GO" id="GO:0008270">
    <property type="term" value="F:zinc ion binding"/>
    <property type="evidence" value="ECO:0007669"/>
    <property type="project" value="UniProtKB-KW"/>
</dbReference>